<feature type="transmembrane region" description="Helical" evidence="1">
    <location>
        <begin position="98"/>
        <end position="118"/>
    </location>
</feature>
<reference evidence="2" key="1">
    <citation type="journal article" date="2012" name="Nat. Biotechnol.">
        <title>Reference genome sequence of the model plant Setaria.</title>
        <authorList>
            <person name="Bennetzen J.L."/>
            <person name="Schmutz J."/>
            <person name="Wang H."/>
            <person name="Percifield R."/>
            <person name="Hawkins J."/>
            <person name="Pontaroli A.C."/>
            <person name="Estep M."/>
            <person name="Feng L."/>
            <person name="Vaughn J.N."/>
            <person name="Grimwood J."/>
            <person name="Jenkins J."/>
            <person name="Barry K."/>
            <person name="Lindquist E."/>
            <person name="Hellsten U."/>
            <person name="Deshpande S."/>
            <person name="Wang X."/>
            <person name="Wu X."/>
            <person name="Mitros T."/>
            <person name="Triplett J."/>
            <person name="Yang X."/>
            <person name="Ye C.Y."/>
            <person name="Mauro-Herrera M."/>
            <person name="Wang L."/>
            <person name="Li P."/>
            <person name="Sharma M."/>
            <person name="Sharma R."/>
            <person name="Ronald P.C."/>
            <person name="Panaud O."/>
            <person name="Kellogg E.A."/>
            <person name="Brutnell T.P."/>
            <person name="Doust A.N."/>
            <person name="Tuskan G.A."/>
            <person name="Rokhsar D."/>
            <person name="Devos K.M."/>
        </authorList>
    </citation>
    <scope>NUCLEOTIDE SEQUENCE [LARGE SCALE GENOMIC DNA]</scope>
    <source>
        <strain evidence="2">Yugu1</strain>
    </source>
</reference>
<evidence type="ECO:0000313" key="2">
    <source>
        <dbReference type="EMBL" id="RCV20387.1"/>
    </source>
</evidence>
<gene>
    <name evidence="2" type="ORF">SETIT_4G052200v2</name>
</gene>
<evidence type="ECO:0000256" key="1">
    <source>
        <dbReference type="SAM" id="Phobius"/>
    </source>
</evidence>
<keyword evidence="1" id="KW-0472">Membrane</keyword>
<keyword evidence="1" id="KW-1133">Transmembrane helix</keyword>
<organism evidence="2">
    <name type="scientific">Setaria italica</name>
    <name type="common">Foxtail millet</name>
    <name type="synonym">Panicum italicum</name>
    <dbReference type="NCBI Taxonomy" id="4555"/>
    <lineage>
        <taxon>Eukaryota</taxon>
        <taxon>Viridiplantae</taxon>
        <taxon>Streptophyta</taxon>
        <taxon>Embryophyta</taxon>
        <taxon>Tracheophyta</taxon>
        <taxon>Spermatophyta</taxon>
        <taxon>Magnoliopsida</taxon>
        <taxon>Liliopsida</taxon>
        <taxon>Poales</taxon>
        <taxon>Poaceae</taxon>
        <taxon>PACMAD clade</taxon>
        <taxon>Panicoideae</taxon>
        <taxon>Panicodae</taxon>
        <taxon>Paniceae</taxon>
        <taxon>Cenchrinae</taxon>
        <taxon>Setaria</taxon>
    </lineage>
</organism>
<keyword evidence="1" id="KW-0812">Transmembrane</keyword>
<protein>
    <submittedName>
        <fullName evidence="2">Uncharacterized protein</fullName>
    </submittedName>
</protein>
<reference evidence="2" key="2">
    <citation type="submission" date="2015-07" db="EMBL/GenBank/DDBJ databases">
        <authorList>
            <person name="Noorani M."/>
        </authorList>
    </citation>
    <scope>NUCLEOTIDE SEQUENCE</scope>
    <source>
        <strain evidence="2">Yugu1</strain>
    </source>
</reference>
<dbReference type="EMBL" id="CM003531">
    <property type="protein sequence ID" value="RCV20387.1"/>
    <property type="molecule type" value="Genomic_DNA"/>
</dbReference>
<name>A0A368QQY9_SETIT</name>
<proteinExistence type="predicted"/>
<sequence length="130" mass="13967">MGRGRQRRGLPWAERGLEQAALFGLQVAVVAAGAAVEQADDDARATAAVGVMPRVDCCFFPSVAPGRLRLAAYLGLARASQFTVPCFSRRIRTNVSRLTCVIWSLGCTSLTAPLYLSLCINSINCFSTNE</sequence>
<dbReference type="AlphaFoldDB" id="A0A368QQY9"/>
<accession>A0A368QQY9</accession>